<comment type="caution">
    <text evidence="2">The sequence shown here is derived from an EMBL/GenBank/DDBJ whole genome shotgun (WGS) entry which is preliminary data.</text>
</comment>
<feature type="transmembrane region" description="Helical" evidence="1">
    <location>
        <begin position="44"/>
        <end position="63"/>
    </location>
</feature>
<keyword evidence="1" id="KW-0472">Membrane</keyword>
<evidence type="ECO:0000313" key="2">
    <source>
        <dbReference type="EMBL" id="KAG2489996.1"/>
    </source>
</evidence>
<dbReference type="InterPro" id="IPR013901">
    <property type="entry name" value="Anthrone_oxy"/>
</dbReference>
<dbReference type="Proteomes" id="UP000612055">
    <property type="component" value="Unassembled WGS sequence"/>
</dbReference>
<sequence length="145" mass="15156">MPNTTAGCLAATAGVACTTVMLMHSSAVLMPADAATKYFDQCFSHIVPGATVALATSIIGAVVQSGKTPESKAEWLGAAALFASFFPYTAVIMKPTANRIMDAADEDKAASEEDFKFISRHSLIRAALLGAGTVLSIYALIPKKR</sequence>
<reference evidence="2" key="1">
    <citation type="journal article" date="2020" name="bioRxiv">
        <title>Comparative genomics of Chlamydomonas.</title>
        <authorList>
            <person name="Craig R.J."/>
            <person name="Hasan A.R."/>
            <person name="Ness R.W."/>
            <person name="Keightley P.D."/>
        </authorList>
    </citation>
    <scope>NUCLEOTIDE SEQUENCE</scope>
    <source>
        <strain evidence="2">CCAP 11/70</strain>
    </source>
</reference>
<keyword evidence="3" id="KW-1185">Reference proteome</keyword>
<evidence type="ECO:0000313" key="3">
    <source>
        <dbReference type="Proteomes" id="UP000612055"/>
    </source>
</evidence>
<gene>
    <name evidence="2" type="ORF">HYH03_011624</name>
</gene>
<name>A0A835XX51_9CHLO</name>
<dbReference type="EMBL" id="JAEHOE010000067">
    <property type="protein sequence ID" value="KAG2489996.1"/>
    <property type="molecule type" value="Genomic_DNA"/>
</dbReference>
<evidence type="ECO:0000256" key="1">
    <source>
        <dbReference type="SAM" id="Phobius"/>
    </source>
</evidence>
<organism evidence="2 3">
    <name type="scientific">Edaphochlamys debaryana</name>
    <dbReference type="NCBI Taxonomy" id="47281"/>
    <lineage>
        <taxon>Eukaryota</taxon>
        <taxon>Viridiplantae</taxon>
        <taxon>Chlorophyta</taxon>
        <taxon>core chlorophytes</taxon>
        <taxon>Chlorophyceae</taxon>
        <taxon>CS clade</taxon>
        <taxon>Chlamydomonadales</taxon>
        <taxon>Chlamydomonadales incertae sedis</taxon>
        <taxon>Edaphochlamys</taxon>
    </lineage>
</organism>
<proteinExistence type="predicted"/>
<keyword evidence="1" id="KW-0812">Transmembrane</keyword>
<feature type="transmembrane region" description="Helical" evidence="1">
    <location>
        <begin position="123"/>
        <end position="141"/>
    </location>
</feature>
<accession>A0A835XX51</accession>
<dbReference type="OrthoDB" id="543778at2759"/>
<feature type="transmembrane region" description="Helical" evidence="1">
    <location>
        <begin position="75"/>
        <end position="93"/>
    </location>
</feature>
<protein>
    <recommendedName>
        <fullName evidence="4">DUF4149 domain-containing protein</fullName>
    </recommendedName>
</protein>
<dbReference type="Pfam" id="PF08592">
    <property type="entry name" value="Anthrone_oxy"/>
    <property type="match status" value="1"/>
</dbReference>
<keyword evidence="1" id="KW-1133">Transmembrane helix</keyword>
<dbReference type="AlphaFoldDB" id="A0A835XX51"/>
<evidence type="ECO:0008006" key="4">
    <source>
        <dbReference type="Google" id="ProtNLM"/>
    </source>
</evidence>